<sequence length="50" mass="5818">MRPRITTLATPKRLGGNTLENRSWGQCEDPAWIPFGPLIWPRWNSLEIKL</sequence>
<keyword evidence="2" id="KW-1185">Reference proteome</keyword>
<organism evidence="1 2">
    <name type="scientific">Gimesia alba</name>
    <dbReference type="NCBI Taxonomy" id="2527973"/>
    <lineage>
        <taxon>Bacteria</taxon>
        <taxon>Pseudomonadati</taxon>
        <taxon>Planctomycetota</taxon>
        <taxon>Planctomycetia</taxon>
        <taxon>Planctomycetales</taxon>
        <taxon>Planctomycetaceae</taxon>
        <taxon>Gimesia</taxon>
    </lineage>
</organism>
<dbReference type="AlphaFoldDB" id="A0A517RMR4"/>
<evidence type="ECO:0000313" key="1">
    <source>
        <dbReference type="EMBL" id="QDT45177.1"/>
    </source>
</evidence>
<dbReference type="Proteomes" id="UP000317171">
    <property type="component" value="Chromosome"/>
</dbReference>
<name>A0A517RMR4_9PLAN</name>
<dbReference type="EMBL" id="CP036269">
    <property type="protein sequence ID" value="QDT45177.1"/>
    <property type="molecule type" value="Genomic_DNA"/>
</dbReference>
<gene>
    <name evidence="1" type="ORF">Pan241w_52960</name>
</gene>
<reference evidence="1 2" key="1">
    <citation type="submission" date="2019-02" db="EMBL/GenBank/DDBJ databases">
        <title>Deep-cultivation of Planctomycetes and their phenomic and genomic characterization uncovers novel biology.</title>
        <authorList>
            <person name="Wiegand S."/>
            <person name="Jogler M."/>
            <person name="Boedeker C."/>
            <person name="Pinto D."/>
            <person name="Vollmers J."/>
            <person name="Rivas-Marin E."/>
            <person name="Kohn T."/>
            <person name="Peeters S.H."/>
            <person name="Heuer A."/>
            <person name="Rast P."/>
            <person name="Oberbeckmann S."/>
            <person name="Bunk B."/>
            <person name="Jeske O."/>
            <person name="Meyerdierks A."/>
            <person name="Storesund J.E."/>
            <person name="Kallscheuer N."/>
            <person name="Luecker S."/>
            <person name="Lage O.M."/>
            <person name="Pohl T."/>
            <person name="Merkel B.J."/>
            <person name="Hornburger P."/>
            <person name="Mueller R.-W."/>
            <person name="Bruemmer F."/>
            <person name="Labrenz M."/>
            <person name="Spormann A.M."/>
            <person name="Op den Camp H."/>
            <person name="Overmann J."/>
            <person name="Amann R."/>
            <person name="Jetten M.S.M."/>
            <person name="Mascher T."/>
            <person name="Medema M.H."/>
            <person name="Devos D.P."/>
            <person name="Kaster A.-K."/>
            <person name="Ovreas L."/>
            <person name="Rohde M."/>
            <person name="Galperin M.Y."/>
            <person name="Jogler C."/>
        </authorList>
    </citation>
    <scope>NUCLEOTIDE SEQUENCE [LARGE SCALE GENOMIC DNA]</scope>
    <source>
        <strain evidence="1 2">Pan241w</strain>
    </source>
</reference>
<dbReference type="KEGG" id="gaz:Pan241w_52960"/>
<proteinExistence type="predicted"/>
<protein>
    <submittedName>
        <fullName evidence="1">Uncharacterized protein</fullName>
    </submittedName>
</protein>
<accession>A0A517RMR4</accession>
<evidence type="ECO:0000313" key="2">
    <source>
        <dbReference type="Proteomes" id="UP000317171"/>
    </source>
</evidence>